<name>A0A552UXF9_9FIRM</name>
<dbReference type="Proteomes" id="UP000319424">
    <property type="component" value="Unassembled WGS sequence"/>
</dbReference>
<evidence type="ECO:0000313" key="2">
    <source>
        <dbReference type="EMBL" id="TRW22895.1"/>
    </source>
</evidence>
<evidence type="ECO:0000259" key="1">
    <source>
        <dbReference type="PROSITE" id="PS50943"/>
    </source>
</evidence>
<proteinExistence type="predicted"/>
<protein>
    <submittedName>
        <fullName evidence="2">Helix-turn-helix transcriptional regulator</fullName>
    </submittedName>
</protein>
<feature type="domain" description="HTH cro/C1-type" evidence="1">
    <location>
        <begin position="8"/>
        <end position="61"/>
    </location>
</feature>
<dbReference type="Gene3D" id="1.10.260.40">
    <property type="entry name" value="lambda repressor-like DNA-binding domains"/>
    <property type="match status" value="1"/>
</dbReference>
<dbReference type="CDD" id="cd00093">
    <property type="entry name" value="HTH_XRE"/>
    <property type="match status" value="1"/>
</dbReference>
<dbReference type="Pfam" id="PF13443">
    <property type="entry name" value="HTH_26"/>
    <property type="match status" value="1"/>
</dbReference>
<comment type="caution">
    <text evidence="2">The sequence shown here is derived from an EMBL/GenBank/DDBJ whole genome shotgun (WGS) entry which is preliminary data.</text>
</comment>
<dbReference type="InterPro" id="IPR001387">
    <property type="entry name" value="Cro/C1-type_HTH"/>
</dbReference>
<dbReference type="SUPFAM" id="SSF47413">
    <property type="entry name" value="lambda repressor-like DNA-binding domains"/>
    <property type="match status" value="1"/>
</dbReference>
<organism evidence="2 3">
    <name type="scientific">Criibacterium bergeronii</name>
    <dbReference type="NCBI Taxonomy" id="1871336"/>
    <lineage>
        <taxon>Bacteria</taxon>
        <taxon>Bacillati</taxon>
        <taxon>Bacillota</taxon>
        <taxon>Clostridia</taxon>
        <taxon>Peptostreptococcales</taxon>
        <taxon>Filifactoraceae</taxon>
        <taxon>Criibacterium</taxon>
    </lineage>
</organism>
<dbReference type="GO" id="GO:0003677">
    <property type="term" value="F:DNA binding"/>
    <property type="evidence" value="ECO:0007669"/>
    <property type="project" value="InterPro"/>
</dbReference>
<dbReference type="RefSeq" id="WP_144398814.1">
    <property type="nucleotide sequence ID" value="NZ_VJXW01000023.1"/>
</dbReference>
<accession>A0A552UXF9</accession>
<dbReference type="OrthoDB" id="1653613at2"/>
<reference evidence="2 3" key="1">
    <citation type="submission" date="2019-07" db="EMBL/GenBank/DDBJ databases">
        <title>Criibacterium bergeronii gen. nov., sp. nov. isolated from human clinical samples.</title>
        <authorList>
            <person name="Maheux A.F."/>
            <person name="Boudreau D.K."/>
            <person name="Berube E."/>
            <person name="Brodeur S."/>
            <person name="Bernard K.A."/>
            <person name="Abed J.Y."/>
            <person name="Ducrey E."/>
            <person name="Guay E.F."/>
            <person name="Raymond F."/>
            <person name="Corbeil J."/>
            <person name="Domingo M.-C."/>
            <person name="Roy P.H."/>
            <person name="Boissinot M."/>
            <person name="Tocheva E.I."/>
            <person name="Omar R.F."/>
        </authorList>
    </citation>
    <scope>NUCLEOTIDE SEQUENCE [LARGE SCALE GENOMIC DNA]</scope>
    <source>
        <strain evidence="2 3">CCRI-24246</strain>
    </source>
</reference>
<dbReference type="InterPro" id="IPR010982">
    <property type="entry name" value="Lambda_DNA-bd_dom_sf"/>
</dbReference>
<gene>
    <name evidence="2" type="ORF">FL857_10825</name>
</gene>
<dbReference type="AlphaFoldDB" id="A0A552UXF9"/>
<dbReference type="PROSITE" id="PS50943">
    <property type="entry name" value="HTH_CROC1"/>
    <property type="match status" value="1"/>
</dbReference>
<evidence type="ECO:0000313" key="3">
    <source>
        <dbReference type="Proteomes" id="UP000319424"/>
    </source>
</evidence>
<sequence>MEKASIIIKKILVEKNMKQNEVSNYLGISPQNFANKLSRNTFSFDDFSKILDFLGYEIEIIKKSEN</sequence>
<dbReference type="EMBL" id="VJXW01000023">
    <property type="protein sequence ID" value="TRW22895.1"/>
    <property type="molecule type" value="Genomic_DNA"/>
</dbReference>